<dbReference type="RefSeq" id="WP_158767059.1">
    <property type="nucleotide sequence ID" value="NZ_CP047045.1"/>
</dbReference>
<dbReference type="InterPro" id="IPR001375">
    <property type="entry name" value="Peptidase_S9_cat"/>
</dbReference>
<dbReference type="SUPFAM" id="SSF82171">
    <property type="entry name" value="DPP6 N-terminal domain-like"/>
    <property type="match status" value="1"/>
</dbReference>
<evidence type="ECO:0000313" key="5">
    <source>
        <dbReference type="EMBL" id="QGZ96259.1"/>
    </source>
</evidence>
<dbReference type="Pfam" id="PF00326">
    <property type="entry name" value="Peptidase_S9"/>
    <property type="match status" value="1"/>
</dbReference>
<dbReference type="Gene3D" id="3.40.50.1820">
    <property type="entry name" value="alpha/beta hydrolase"/>
    <property type="match status" value="1"/>
</dbReference>
<evidence type="ECO:0000256" key="1">
    <source>
        <dbReference type="ARBA" id="ARBA00022801"/>
    </source>
</evidence>
<dbReference type="GO" id="GO:0004252">
    <property type="term" value="F:serine-type endopeptidase activity"/>
    <property type="evidence" value="ECO:0007669"/>
    <property type="project" value="TreeGrafter"/>
</dbReference>
<accession>A0A6I6MNJ5</accession>
<dbReference type="SUPFAM" id="SSF53474">
    <property type="entry name" value="alpha/beta-Hydrolases"/>
    <property type="match status" value="1"/>
</dbReference>
<dbReference type="Gene3D" id="2.120.10.30">
    <property type="entry name" value="TolB, C-terminal domain"/>
    <property type="match status" value="1"/>
</dbReference>
<feature type="compositionally biased region" description="Pro residues" evidence="2">
    <location>
        <begin position="730"/>
        <end position="739"/>
    </location>
</feature>
<dbReference type="PROSITE" id="PS51257">
    <property type="entry name" value="PROKAR_LIPOPROTEIN"/>
    <property type="match status" value="1"/>
</dbReference>
<proteinExistence type="predicted"/>
<evidence type="ECO:0000256" key="2">
    <source>
        <dbReference type="SAM" id="MobiDB-lite"/>
    </source>
</evidence>
<dbReference type="EC" id="3.4.14.12" evidence="5"/>
<dbReference type="KEGG" id="tsv:DSM104635_03117"/>
<feature type="chain" id="PRO_5026322245" evidence="3">
    <location>
        <begin position="26"/>
        <end position="739"/>
    </location>
</feature>
<feature type="signal peptide" evidence="3">
    <location>
        <begin position="1"/>
        <end position="25"/>
    </location>
</feature>
<keyword evidence="3" id="KW-0732">Signal</keyword>
<protein>
    <submittedName>
        <fullName evidence="5">Prolyl tripeptidyl peptidase</fullName>
        <ecNumber evidence="5">3.4.14.12</ecNumber>
    </submittedName>
</protein>
<evidence type="ECO:0000259" key="4">
    <source>
        <dbReference type="Pfam" id="PF00326"/>
    </source>
</evidence>
<feature type="domain" description="Peptidase S9 prolyl oligopeptidase catalytic" evidence="4">
    <location>
        <begin position="446"/>
        <end position="656"/>
    </location>
</feature>
<keyword evidence="6" id="KW-1185">Reference proteome</keyword>
<dbReference type="PANTHER" id="PTHR42776:SF27">
    <property type="entry name" value="DIPEPTIDYL PEPTIDASE FAMILY MEMBER 6"/>
    <property type="match status" value="1"/>
</dbReference>
<dbReference type="Proteomes" id="UP000431269">
    <property type="component" value="Chromosome"/>
</dbReference>
<organism evidence="5 6">
    <name type="scientific">Terricaulis silvestris</name>
    <dbReference type="NCBI Taxonomy" id="2686094"/>
    <lineage>
        <taxon>Bacteria</taxon>
        <taxon>Pseudomonadati</taxon>
        <taxon>Pseudomonadota</taxon>
        <taxon>Alphaproteobacteria</taxon>
        <taxon>Caulobacterales</taxon>
        <taxon>Caulobacteraceae</taxon>
        <taxon>Terricaulis</taxon>
    </lineage>
</organism>
<evidence type="ECO:0000313" key="6">
    <source>
        <dbReference type="Proteomes" id="UP000431269"/>
    </source>
</evidence>
<gene>
    <name evidence="5" type="primary">ptpA_3</name>
    <name evidence="5" type="ORF">DSM104635_03117</name>
</gene>
<dbReference type="EMBL" id="CP047045">
    <property type="protein sequence ID" value="QGZ96259.1"/>
    <property type="molecule type" value="Genomic_DNA"/>
</dbReference>
<dbReference type="InterPro" id="IPR029058">
    <property type="entry name" value="AB_hydrolase_fold"/>
</dbReference>
<feature type="region of interest" description="Disordered" evidence="2">
    <location>
        <begin position="693"/>
        <end position="739"/>
    </location>
</feature>
<dbReference type="InterPro" id="IPR011042">
    <property type="entry name" value="6-blade_b-propeller_TolB-like"/>
</dbReference>
<keyword evidence="1 5" id="KW-0378">Hydrolase</keyword>
<reference evidence="6" key="1">
    <citation type="submission" date="2019-12" db="EMBL/GenBank/DDBJ databases">
        <title>Complete genome of Terracaulis silvestris 0127_4.</title>
        <authorList>
            <person name="Vieira S."/>
            <person name="Riedel T."/>
            <person name="Sproer C."/>
            <person name="Pascual J."/>
            <person name="Boedeker C."/>
            <person name="Overmann J."/>
        </authorList>
    </citation>
    <scope>NUCLEOTIDE SEQUENCE [LARGE SCALE GENOMIC DNA]</scope>
    <source>
        <strain evidence="6">0127_4</strain>
    </source>
</reference>
<dbReference type="AlphaFoldDB" id="A0A6I6MNJ5"/>
<name>A0A6I6MNJ5_9CAUL</name>
<dbReference type="PANTHER" id="PTHR42776">
    <property type="entry name" value="SERINE PEPTIDASE S9 FAMILY MEMBER"/>
    <property type="match status" value="1"/>
</dbReference>
<dbReference type="GO" id="GO:0006508">
    <property type="term" value="P:proteolysis"/>
    <property type="evidence" value="ECO:0007669"/>
    <property type="project" value="InterPro"/>
</dbReference>
<evidence type="ECO:0000256" key="3">
    <source>
        <dbReference type="SAM" id="SignalP"/>
    </source>
</evidence>
<sequence>MGTKRIRVWAGALAALGLLGTAACGQRERAPAAAPVAPPTIARADLFGEPVRFGAQLSPRGDRVAFLAPRDGVTNLWVMSVGAMDEARAVTDDRARGVRAFAWAADGATLLYQLDDQGDGNLRLYAVDAGGASEARALTPARARAEIVGLSAADPGGVVVSLNQRDAAWPDLFRVELATGAQTRLVRNANTAAVRGFSRFVLDRQNRLRLGLKTLADGSVEVFARDANARWYSLLTIPFEDALSSQPLAFDADGRSFLMLDSTGRDRAALVRVDAYTAAKSVLGESARADVSDVWLDPATNAPEAFAANYLRPEWRALDQDAQADIDYLDRQLTGDFSVVSRSADDARWIVVEEGPTVAARSYLYDRGDRANRRLSLLFRHRPGLDQAPLQAMTPVEIEARDGLTLVSYLTLPIGADANGDARPESAVPLVIVPHGGPWSRDAYGFNAMHQWLANRGYAVMSVNFRGSTGFGEAFLNAGNREWGGRMQEDLLDAVQWAVTNGIAQADRVAIVGQGFGGYAALAGLTFSPDQFRCAASYGAPANLSALVEGSPAASRDAWYLRVGDVRSAEGRSALRARSPLQRAGQITRPLLLAMGARDSAATRGEFDVIAQSLRARRVGLTSLVFPEEGAELVRPQNRLAYYAVLEHFLSDCLGGRAEPAGASLEGAEMIAYDGATSVPGLSAFARRAVVPTPPPAEEALPVADDGAGGPVATSAAPADPVAREITPRSPSPPQPPEQ</sequence>